<dbReference type="STRING" id="1121326.CLMAG_20670"/>
<organism evidence="2 3">
    <name type="scientific">Clostridium magnum DSM 2767</name>
    <dbReference type="NCBI Taxonomy" id="1121326"/>
    <lineage>
        <taxon>Bacteria</taxon>
        <taxon>Bacillati</taxon>
        <taxon>Bacillota</taxon>
        <taxon>Clostridia</taxon>
        <taxon>Eubacteriales</taxon>
        <taxon>Clostridiaceae</taxon>
        <taxon>Clostridium</taxon>
    </lineage>
</organism>
<name>A0A161WYT6_9CLOT</name>
<sequence>MTFGVCNSKNFETVDSMIAEADRLLYNGKISGKNSVRY</sequence>
<dbReference type="PROSITE" id="PS50887">
    <property type="entry name" value="GGDEF"/>
    <property type="match status" value="1"/>
</dbReference>
<comment type="caution">
    <text evidence="2">The sequence shown here is derived from an EMBL/GenBank/DDBJ whole genome shotgun (WGS) entry which is preliminary data.</text>
</comment>
<dbReference type="AlphaFoldDB" id="A0A161WYT6"/>
<protein>
    <recommendedName>
        <fullName evidence="1">GGDEF domain-containing protein</fullName>
    </recommendedName>
</protein>
<evidence type="ECO:0000313" key="2">
    <source>
        <dbReference type="EMBL" id="KZL92258.1"/>
    </source>
</evidence>
<gene>
    <name evidence="2" type="ORF">CLMAG_20670</name>
</gene>
<dbReference type="PATRIC" id="fig|1121326.3.peg.2057"/>
<dbReference type="EMBL" id="LWAE01000002">
    <property type="protein sequence ID" value="KZL92258.1"/>
    <property type="molecule type" value="Genomic_DNA"/>
</dbReference>
<feature type="domain" description="GGDEF" evidence="1">
    <location>
        <begin position="1"/>
        <end position="38"/>
    </location>
</feature>
<evidence type="ECO:0000313" key="3">
    <source>
        <dbReference type="Proteomes" id="UP000076603"/>
    </source>
</evidence>
<reference evidence="2 3" key="1">
    <citation type="submission" date="2016-04" db="EMBL/GenBank/DDBJ databases">
        <title>Genome sequence of Clostridium magnum DSM 2767.</title>
        <authorList>
            <person name="Poehlein A."/>
            <person name="Uhlig R."/>
            <person name="Fischer R."/>
            <person name="Bahl H."/>
            <person name="Daniel R."/>
        </authorList>
    </citation>
    <scope>NUCLEOTIDE SEQUENCE [LARGE SCALE GENOMIC DNA]</scope>
    <source>
        <strain evidence="2 3">DSM 2767</strain>
    </source>
</reference>
<keyword evidence="3" id="KW-1185">Reference proteome</keyword>
<proteinExistence type="predicted"/>
<dbReference type="InterPro" id="IPR000160">
    <property type="entry name" value="GGDEF_dom"/>
</dbReference>
<evidence type="ECO:0000259" key="1">
    <source>
        <dbReference type="PROSITE" id="PS50887"/>
    </source>
</evidence>
<accession>A0A161WYT6</accession>
<dbReference type="Proteomes" id="UP000076603">
    <property type="component" value="Unassembled WGS sequence"/>
</dbReference>